<feature type="non-terminal residue" evidence="1">
    <location>
        <position position="944"/>
    </location>
</feature>
<dbReference type="Proteomes" id="UP000789525">
    <property type="component" value="Unassembled WGS sequence"/>
</dbReference>
<keyword evidence="2" id="KW-1185">Reference proteome</keyword>
<evidence type="ECO:0000313" key="2">
    <source>
        <dbReference type="Proteomes" id="UP000789525"/>
    </source>
</evidence>
<evidence type="ECO:0000313" key="1">
    <source>
        <dbReference type="EMBL" id="CAG8500769.1"/>
    </source>
</evidence>
<comment type="caution">
    <text evidence="1">The sequence shown here is derived from an EMBL/GenBank/DDBJ whole genome shotgun (WGS) entry which is preliminary data.</text>
</comment>
<name>A0ACA9KYI9_9GLOM</name>
<proteinExistence type="predicted"/>
<organism evidence="1 2">
    <name type="scientific">Acaulospora colombiana</name>
    <dbReference type="NCBI Taxonomy" id="27376"/>
    <lineage>
        <taxon>Eukaryota</taxon>
        <taxon>Fungi</taxon>
        <taxon>Fungi incertae sedis</taxon>
        <taxon>Mucoromycota</taxon>
        <taxon>Glomeromycotina</taxon>
        <taxon>Glomeromycetes</taxon>
        <taxon>Diversisporales</taxon>
        <taxon>Acaulosporaceae</taxon>
        <taxon>Acaulospora</taxon>
    </lineage>
</organism>
<sequence>MVVALVQKVVLSNQRFDFIHGKCTDKPISRNSENLSDSDKSSQSTPRTPTSPLSPSYGFFSTRPQSPRGAKRSWSLPVNNDICPRCTKPVFAAEATEMEKFTVAPVTLKSLVPRIGFSFQAYQVIGQLHERKNYLRTKDRLERVNEISVAKIDRESLKQRQALWSIIEKESVSDEETRTKALRVIDAQFDLEILLRHRELQKIEEELKKAELTLGTLKHCILEPPTCTNKASIRETTTPKDLDSTSKSPSTRHSTRKIYSTRDNDYFYYDPCKAFSIIVDSHIKLSSPTMKKPFSIAELQWYNDYNIKTSCKIKNYHKTAITPNYIGAIKPDGQSCKPKIKVFEEEIDVELEELPHIGAKKDSSVDLTNSRSFNNKEAITQTKNLSSTLSHSKSPENQMNKTIGIIEDNSLSPILTKKSLLRNDPSSNVSDTQRETNDSEDMRSTQFNSPMDIDTYDMVTEEPRDELSNRTAIDMGASCSRENDNAIFKSDDRLPNFESSAFTMKIPKETNINTEVTTISAVHTIPARSSVFDPIDHGSRFYVKRRIVVGNVSKWIAPEKRDPSLQKYTHKWMVYITGPPYDLDISPFIQRVRFFLHPSYRPVDVVDVTEPPFQLIRYGWGEFPMRIQLVFVDKKNRPVDIIHVLKLDETHNGKQQLGNERAFDLELDRNTHFISPRPENQSRHRVAKIKNNPQRGLSDVNHSSIDSGTENSIHKEQDDFDTDNLKILESLLIEAVQEMFLNWDSELRKKTELHRARLIRLRVLLLAQKTNDLKIIQAAASITATQSWHETSVSNSTKNVAVPLPPYKCKRRPHFLETKKTKLRSLTIARDFLDELMTQDKVDQGEGMMNVKDAGINNSLNLQFDDILNIDSNKDTKEFGNWYKTDISDPQGIDWIWNVINQLKLSGVAATKLMCNSDGEILVENGDVDAAITQRLETGNLIFQ</sequence>
<dbReference type="EMBL" id="CAJVPT010003825">
    <property type="protein sequence ID" value="CAG8500769.1"/>
    <property type="molecule type" value="Genomic_DNA"/>
</dbReference>
<reference evidence="1" key="1">
    <citation type="submission" date="2021-06" db="EMBL/GenBank/DDBJ databases">
        <authorList>
            <person name="Kallberg Y."/>
            <person name="Tangrot J."/>
            <person name="Rosling A."/>
        </authorList>
    </citation>
    <scope>NUCLEOTIDE SEQUENCE</scope>
    <source>
        <strain evidence="1">CL356</strain>
    </source>
</reference>
<accession>A0ACA9KYI9</accession>
<protein>
    <submittedName>
        <fullName evidence="1">17273_t:CDS:1</fullName>
    </submittedName>
</protein>
<gene>
    <name evidence="1" type="ORF">ACOLOM_LOCUS2788</name>
</gene>